<dbReference type="Proteomes" id="UP001057452">
    <property type="component" value="Chromosome 1"/>
</dbReference>
<evidence type="ECO:0000313" key="1">
    <source>
        <dbReference type="EMBL" id="KAI4833307.1"/>
    </source>
</evidence>
<evidence type="ECO:0000313" key="2">
    <source>
        <dbReference type="Proteomes" id="UP001057452"/>
    </source>
</evidence>
<gene>
    <name evidence="1" type="ORF">KUCAC02_016215</name>
</gene>
<accession>A0ACB9Y144</accession>
<name>A0ACB9Y144_CHAAC</name>
<feature type="non-terminal residue" evidence="1">
    <location>
        <position position="1"/>
    </location>
</feature>
<dbReference type="EMBL" id="CM043785">
    <property type="protein sequence ID" value="KAI4833307.1"/>
    <property type="molecule type" value="Genomic_DNA"/>
</dbReference>
<protein>
    <submittedName>
        <fullName evidence="1">Uncharacterized protein</fullName>
    </submittedName>
</protein>
<sequence>ACWVTPGPSMLLPMPCFGSQGPKGIFLPGYADKLKLPGWLTAPAVAGSGHKPLLSAALKHDPADAESCFSRNPGALETTRLELSPHNPALQCVLYTTQITGNGRPKTFNHNPTTRTANMGEAPYGANMFLWCWAGWDHTDAVGLHVASIRADDNKGLVSIVYMKEDKDGRNNNREGEKEERTA</sequence>
<proteinExistence type="predicted"/>
<organism evidence="1 2">
    <name type="scientific">Chaenocephalus aceratus</name>
    <name type="common">Blackfin icefish</name>
    <name type="synonym">Chaenichthys aceratus</name>
    <dbReference type="NCBI Taxonomy" id="36190"/>
    <lineage>
        <taxon>Eukaryota</taxon>
        <taxon>Metazoa</taxon>
        <taxon>Chordata</taxon>
        <taxon>Craniata</taxon>
        <taxon>Vertebrata</taxon>
        <taxon>Euteleostomi</taxon>
        <taxon>Actinopterygii</taxon>
        <taxon>Neopterygii</taxon>
        <taxon>Teleostei</taxon>
        <taxon>Neoteleostei</taxon>
        <taxon>Acanthomorphata</taxon>
        <taxon>Eupercaria</taxon>
        <taxon>Perciformes</taxon>
        <taxon>Notothenioidei</taxon>
        <taxon>Channichthyidae</taxon>
        <taxon>Chaenocephalus</taxon>
    </lineage>
</organism>
<comment type="caution">
    <text evidence="1">The sequence shown here is derived from an EMBL/GenBank/DDBJ whole genome shotgun (WGS) entry which is preliminary data.</text>
</comment>
<reference evidence="1" key="1">
    <citation type="submission" date="2022-05" db="EMBL/GenBank/DDBJ databases">
        <title>Chromosome-level genome of Chaenocephalus aceratus.</title>
        <authorList>
            <person name="Park H."/>
        </authorList>
    </citation>
    <scope>NUCLEOTIDE SEQUENCE</scope>
    <source>
        <strain evidence="1">KU_202001</strain>
    </source>
</reference>
<keyword evidence="2" id="KW-1185">Reference proteome</keyword>
<feature type="non-terminal residue" evidence="1">
    <location>
        <position position="183"/>
    </location>
</feature>